<dbReference type="OrthoDB" id="9802263at2"/>
<dbReference type="InterPro" id="IPR035418">
    <property type="entry name" value="AraC-bd_2"/>
</dbReference>
<evidence type="ECO:0000259" key="4">
    <source>
        <dbReference type="PROSITE" id="PS01124"/>
    </source>
</evidence>
<evidence type="ECO:0000256" key="1">
    <source>
        <dbReference type="ARBA" id="ARBA00023015"/>
    </source>
</evidence>
<dbReference type="STRING" id="1086013.SAMN05421774_102165"/>
<dbReference type="RefSeq" id="WP_076529383.1">
    <property type="nucleotide sequence ID" value="NZ_BMEH01000002.1"/>
</dbReference>
<protein>
    <submittedName>
        <fullName evidence="5">Transcriptional regulator, AraC family</fullName>
    </submittedName>
</protein>
<dbReference type="SUPFAM" id="SSF46689">
    <property type="entry name" value="Homeodomain-like"/>
    <property type="match status" value="2"/>
</dbReference>
<sequence>MLQPLAPRPLQAHALFQSTDLDEARERVAAVFCPHRLETLGRRARLNARQHHLRGERLSLNYIEYGAKALIAPGELDRFYLVQIPLAGGAMIANGGTAYYSSPARAAVLNPHRPTTMIWDEGCAQLLIQIDRQAMMDHLAAQLGARSDRMLTFDGPLDLTTGPGAALRRLALYLAAEADQGRAPLGQGLMARQVESALMSGLLDSGAHDHAAHLGRARAAPRPRHLRLAESYIEANLRRPLTIEEVAAAAGISARGLQLAFRQWRGTTPLGWWRDRRLEAAHADLMAGQTSVTDTALAWGFTHFGRFAESYRARYGIPPSETLRAARTRFED</sequence>
<feature type="domain" description="HTH araC/xylS-type" evidence="4">
    <location>
        <begin position="227"/>
        <end position="325"/>
    </location>
</feature>
<reference evidence="5 6" key="1">
    <citation type="submission" date="2017-01" db="EMBL/GenBank/DDBJ databases">
        <authorList>
            <person name="Mah S.A."/>
            <person name="Swanson W.J."/>
            <person name="Moy G.W."/>
            <person name="Vacquier V.D."/>
        </authorList>
    </citation>
    <scope>NUCLEOTIDE SEQUENCE [LARGE SCALE GENOMIC DNA]</scope>
    <source>
        <strain evidence="5 6">DSM 26375</strain>
    </source>
</reference>
<dbReference type="GO" id="GO:0043565">
    <property type="term" value="F:sequence-specific DNA binding"/>
    <property type="evidence" value="ECO:0007669"/>
    <property type="project" value="InterPro"/>
</dbReference>
<dbReference type="PROSITE" id="PS00041">
    <property type="entry name" value="HTH_ARAC_FAMILY_1"/>
    <property type="match status" value="1"/>
</dbReference>
<name>A0A1N7LTV7_9RHOB</name>
<dbReference type="Gene3D" id="1.10.10.60">
    <property type="entry name" value="Homeodomain-like"/>
    <property type="match status" value="1"/>
</dbReference>
<organism evidence="5 6">
    <name type="scientific">Gemmobacter megaterium</name>
    <dbReference type="NCBI Taxonomy" id="1086013"/>
    <lineage>
        <taxon>Bacteria</taxon>
        <taxon>Pseudomonadati</taxon>
        <taxon>Pseudomonadota</taxon>
        <taxon>Alphaproteobacteria</taxon>
        <taxon>Rhodobacterales</taxon>
        <taxon>Paracoccaceae</taxon>
        <taxon>Gemmobacter</taxon>
    </lineage>
</organism>
<dbReference type="PROSITE" id="PS01124">
    <property type="entry name" value="HTH_ARAC_FAMILY_2"/>
    <property type="match status" value="1"/>
</dbReference>
<dbReference type="AlphaFoldDB" id="A0A1N7LTV7"/>
<dbReference type="Pfam" id="PF14525">
    <property type="entry name" value="AraC_binding_2"/>
    <property type="match status" value="1"/>
</dbReference>
<dbReference type="InterPro" id="IPR050204">
    <property type="entry name" value="AraC_XylS_family_regulators"/>
</dbReference>
<evidence type="ECO:0000313" key="6">
    <source>
        <dbReference type="Proteomes" id="UP000186141"/>
    </source>
</evidence>
<keyword evidence="1" id="KW-0805">Transcription regulation</keyword>
<gene>
    <name evidence="5" type="ORF">SAMN05421774_102165</name>
</gene>
<accession>A0A1N7LTV7</accession>
<keyword evidence="3" id="KW-0804">Transcription</keyword>
<dbReference type="InterPro" id="IPR018060">
    <property type="entry name" value="HTH_AraC"/>
</dbReference>
<dbReference type="InterPro" id="IPR009057">
    <property type="entry name" value="Homeodomain-like_sf"/>
</dbReference>
<proteinExistence type="predicted"/>
<evidence type="ECO:0000256" key="3">
    <source>
        <dbReference type="ARBA" id="ARBA00023163"/>
    </source>
</evidence>
<dbReference type="Proteomes" id="UP000186141">
    <property type="component" value="Unassembled WGS sequence"/>
</dbReference>
<keyword evidence="6" id="KW-1185">Reference proteome</keyword>
<dbReference type="Pfam" id="PF12833">
    <property type="entry name" value="HTH_18"/>
    <property type="match status" value="1"/>
</dbReference>
<dbReference type="EMBL" id="FTOT01000002">
    <property type="protein sequence ID" value="SIS77202.1"/>
    <property type="molecule type" value="Genomic_DNA"/>
</dbReference>
<dbReference type="PANTHER" id="PTHR46796">
    <property type="entry name" value="HTH-TYPE TRANSCRIPTIONAL ACTIVATOR RHAS-RELATED"/>
    <property type="match status" value="1"/>
</dbReference>
<dbReference type="InterPro" id="IPR018062">
    <property type="entry name" value="HTH_AraC-typ_CS"/>
</dbReference>
<dbReference type="GO" id="GO:0003700">
    <property type="term" value="F:DNA-binding transcription factor activity"/>
    <property type="evidence" value="ECO:0007669"/>
    <property type="project" value="InterPro"/>
</dbReference>
<evidence type="ECO:0000256" key="2">
    <source>
        <dbReference type="ARBA" id="ARBA00023125"/>
    </source>
</evidence>
<keyword evidence="2" id="KW-0238">DNA-binding</keyword>
<dbReference type="SMART" id="SM00342">
    <property type="entry name" value="HTH_ARAC"/>
    <property type="match status" value="1"/>
</dbReference>
<evidence type="ECO:0000313" key="5">
    <source>
        <dbReference type="EMBL" id="SIS77202.1"/>
    </source>
</evidence>
<dbReference type="PANTHER" id="PTHR46796:SF12">
    <property type="entry name" value="HTH-TYPE DNA-BINDING TRANSCRIPTIONAL ACTIVATOR EUTR"/>
    <property type="match status" value="1"/>
</dbReference>